<evidence type="ECO:0000313" key="1">
    <source>
        <dbReference type="EMBL" id="SVD47680.1"/>
    </source>
</evidence>
<evidence type="ECO:0008006" key="2">
    <source>
        <dbReference type="Google" id="ProtNLM"/>
    </source>
</evidence>
<feature type="non-terminal residue" evidence="1">
    <location>
        <position position="1"/>
    </location>
</feature>
<dbReference type="AlphaFoldDB" id="A0A382VMS6"/>
<name>A0A382VMS6_9ZZZZ</name>
<dbReference type="Pfam" id="PF11305">
    <property type="entry name" value="DUF3107"/>
    <property type="match status" value="1"/>
</dbReference>
<accession>A0A382VMS6</accession>
<gene>
    <name evidence="1" type="ORF">METZ01_LOCUS400534</name>
</gene>
<proteinExistence type="predicted"/>
<organism evidence="1">
    <name type="scientific">marine metagenome</name>
    <dbReference type="NCBI Taxonomy" id="408172"/>
    <lineage>
        <taxon>unclassified sequences</taxon>
        <taxon>metagenomes</taxon>
        <taxon>ecological metagenomes</taxon>
    </lineage>
</organism>
<dbReference type="InterPro" id="IPR021456">
    <property type="entry name" value="DUF3107"/>
</dbReference>
<protein>
    <recommendedName>
        <fullName evidence="2">ATP-binding protein</fullName>
    </recommendedName>
</protein>
<dbReference type="EMBL" id="UINC01153131">
    <property type="protein sequence ID" value="SVD47680.1"/>
    <property type="molecule type" value="Genomic_DNA"/>
</dbReference>
<sequence>VDVRIGVVNTPKEITIELVDDTDVEALVSDVESAVGGDGAVLWLTDVRGRRVGVPAERIAYVDVGSDGGTNPVGFG</sequence>
<reference evidence="1" key="1">
    <citation type="submission" date="2018-05" db="EMBL/GenBank/DDBJ databases">
        <authorList>
            <person name="Lanie J.A."/>
            <person name="Ng W.-L."/>
            <person name="Kazmierczak K.M."/>
            <person name="Andrzejewski T.M."/>
            <person name="Davidsen T.M."/>
            <person name="Wayne K.J."/>
            <person name="Tettelin H."/>
            <person name="Glass J.I."/>
            <person name="Rusch D."/>
            <person name="Podicherti R."/>
            <person name="Tsui H.-C.T."/>
            <person name="Winkler M.E."/>
        </authorList>
    </citation>
    <scope>NUCLEOTIDE SEQUENCE</scope>
</reference>